<feature type="transmembrane region" description="Helical" evidence="1">
    <location>
        <begin position="41"/>
        <end position="61"/>
    </location>
</feature>
<organism evidence="2 3">
    <name type="scientific">Dichotomicrobium thermohalophilum</name>
    <dbReference type="NCBI Taxonomy" id="933063"/>
    <lineage>
        <taxon>Bacteria</taxon>
        <taxon>Pseudomonadati</taxon>
        <taxon>Pseudomonadota</taxon>
        <taxon>Alphaproteobacteria</taxon>
        <taxon>Hyphomicrobiales</taxon>
        <taxon>Hyphomicrobiaceae</taxon>
        <taxon>Dichotomicrobium</taxon>
    </lineage>
</organism>
<evidence type="ECO:0008006" key="4">
    <source>
        <dbReference type="Google" id="ProtNLM"/>
    </source>
</evidence>
<reference evidence="2 3" key="1">
    <citation type="submission" date="2018-08" db="EMBL/GenBank/DDBJ databases">
        <title>Genomic Encyclopedia of Archaeal and Bacterial Type Strains, Phase II (KMG-II): from individual species to whole genera.</title>
        <authorList>
            <person name="Goeker M."/>
        </authorList>
    </citation>
    <scope>NUCLEOTIDE SEQUENCE [LARGE SCALE GENOMIC DNA]</scope>
    <source>
        <strain evidence="2 3">DSM 5002</strain>
    </source>
</reference>
<feature type="transmembrane region" description="Helical" evidence="1">
    <location>
        <begin position="6"/>
        <end position="29"/>
    </location>
</feature>
<dbReference type="RefSeq" id="WP_119061478.1">
    <property type="nucleotide sequence ID" value="NZ_QXDF01000001.1"/>
</dbReference>
<keyword evidence="3" id="KW-1185">Reference proteome</keyword>
<dbReference type="EMBL" id="QXDF01000001">
    <property type="protein sequence ID" value="RIA56709.1"/>
    <property type="molecule type" value="Genomic_DNA"/>
</dbReference>
<dbReference type="Proteomes" id="UP000266273">
    <property type="component" value="Unassembled WGS sequence"/>
</dbReference>
<proteinExistence type="predicted"/>
<evidence type="ECO:0000313" key="2">
    <source>
        <dbReference type="EMBL" id="RIA56709.1"/>
    </source>
</evidence>
<evidence type="ECO:0000256" key="1">
    <source>
        <dbReference type="SAM" id="Phobius"/>
    </source>
</evidence>
<keyword evidence="1" id="KW-1133">Transmembrane helix</keyword>
<comment type="caution">
    <text evidence="2">The sequence shown here is derived from an EMBL/GenBank/DDBJ whole genome shotgun (WGS) entry which is preliminary data.</text>
</comment>
<keyword evidence="1" id="KW-0812">Transmembrane</keyword>
<evidence type="ECO:0000313" key="3">
    <source>
        <dbReference type="Proteomes" id="UP000266273"/>
    </source>
</evidence>
<gene>
    <name evidence="2" type="ORF">BXY53_1817</name>
</gene>
<feature type="transmembrane region" description="Helical" evidence="1">
    <location>
        <begin position="67"/>
        <end position="85"/>
    </location>
</feature>
<dbReference type="AlphaFoldDB" id="A0A397Q885"/>
<keyword evidence="1" id="KW-0472">Membrane</keyword>
<name>A0A397Q885_9HYPH</name>
<protein>
    <recommendedName>
        <fullName evidence="4">3TM holin</fullName>
    </recommendedName>
</protein>
<accession>A0A397Q885</accession>
<sequence>MGAVEALFASGRVVDIALALMALEALGLWAYRRAQGRSFPLADIAWNLGAGACLLLALRAALTGAGWPWIALFLTVALVAHIGDFRRRLAAR</sequence>